<accession>A0A1Z4JLM8</accession>
<proteinExistence type="predicted"/>
<dbReference type="AlphaFoldDB" id="A0A1Z4JLM8"/>
<gene>
    <name evidence="1" type="ORF">NIES2135_44530</name>
</gene>
<evidence type="ECO:0000313" key="2">
    <source>
        <dbReference type="Proteomes" id="UP000217895"/>
    </source>
</evidence>
<keyword evidence="2" id="KW-1185">Reference proteome</keyword>
<dbReference type="EMBL" id="AP018203">
    <property type="protein sequence ID" value="BAY57583.1"/>
    <property type="molecule type" value="Genomic_DNA"/>
</dbReference>
<sequence>MKLRNSLLVGFFTFGCGVTAWGIDMVLAPTPAQAYTARIDVTLDRASNEPYEAIVRRAENVARAAIQRGFDQDLLANEVSVVVVGRNGGMASPVVSVWVTRSQWQTRPDAKRWATYYRGSKALLGF</sequence>
<dbReference type="PROSITE" id="PS51257">
    <property type="entry name" value="PROKAR_LIPOPROTEIN"/>
    <property type="match status" value="1"/>
</dbReference>
<name>A0A1Z4JLM8_LEPBY</name>
<reference evidence="1 2" key="1">
    <citation type="submission" date="2017-06" db="EMBL/GenBank/DDBJ databases">
        <title>Genome sequencing of cyanobaciteial culture collection at National Institute for Environmental Studies (NIES).</title>
        <authorList>
            <person name="Hirose Y."/>
            <person name="Shimura Y."/>
            <person name="Fujisawa T."/>
            <person name="Nakamura Y."/>
            <person name="Kawachi M."/>
        </authorList>
    </citation>
    <scope>NUCLEOTIDE SEQUENCE [LARGE SCALE GENOMIC DNA]</scope>
    <source>
        <strain evidence="1 2">NIES-2135</strain>
    </source>
</reference>
<evidence type="ECO:0000313" key="1">
    <source>
        <dbReference type="EMBL" id="BAY57583.1"/>
    </source>
</evidence>
<organism evidence="1 2">
    <name type="scientific">Leptolyngbya boryana NIES-2135</name>
    <dbReference type="NCBI Taxonomy" id="1973484"/>
    <lineage>
        <taxon>Bacteria</taxon>
        <taxon>Bacillati</taxon>
        <taxon>Cyanobacteriota</taxon>
        <taxon>Cyanophyceae</taxon>
        <taxon>Leptolyngbyales</taxon>
        <taxon>Leptolyngbyaceae</taxon>
        <taxon>Leptolyngbya group</taxon>
        <taxon>Leptolyngbya</taxon>
    </lineage>
</organism>
<dbReference type="Proteomes" id="UP000217895">
    <property type="component" value="Chromosome"/>
</dbReference>
<protein>
    <submittedName>
        <fullName evidence="1">Uncharacterized protein</fullName>
    </submittedName>
</protein>